<accession>A0A075AGI4</accession>
<dbReference type="RefSeq" id="XP_009167456.1">
    <property type="nucleotide sequence ID" value="XM_009169192.1"/>
</dbReference>
<protein>
    <submittedName>
        <fullName evidence="2">Uncharacterized protein</fullName>
    </submittedName>
</protein>
<dbReference type="EMBL" id="KL596692">
    <property type="protein sequence ID" value="KER28749.1"/>
    <property type="molecule type" value="Genomic_DNA"/>
</dbReference>
<name>A0A075AGI4_OPIVI</name>
<organism evidence="2 3">
    <name type="scientific">Opisthorchis viverrini</name>
    <name type="common">Southeast Asian liver fluke</name>
    <dbReference type="NCBI Taxonomy" id="6198"/>
    <lineage>
        <taxon>Eukaryota</taxon>
        <taxon>Metazoa</taxon>
        <taxon>Spiralia</taxon>
        <taxon>Lophotrochozoa</taxon>
        <taxon>Platyhelminthes</taxon>
        <taxon>Trematoda</taxon>
        <taxon>Digenea</taxon>
        <taxon>Opisthorchiida</taxon>
        <taxon>Opisthorchiata</taxon>
        <taxon>Opisthorchiidae</taxon>
        <taxon>Opisthorchis</taxon>
    </lineage>
</organism>
<proteinExistence type="predicted"/>
<dbReference type="AlphaFoldDB" id="A0A075AGI4"/>
<feature type="region of interest" description="Disordered" evidence="1">
    <location>
        <begin position="1"/>
        <end position="37"/>
    </location>
</feature>
<sequence>MLSMMMVIDDDDDVDDDDDMTKSSGPALQAQVGEKQTDRSFQAEAAIFTNRLAMQADTFASGSATVISAVSHLTAL</sequence>
<dbReference type="Proteomes" id="UP000054324">
    <property type="component" value="Unassembled WGS sequence"/>
</dbReference>
<feature type="compositionally biased region" description="Acidic residues" evidence="1">
    <location>
        <begin position="8"/>
        <end position="19"/>
    </location>
</feature>
<reference evidence="2 3" key="1">
    <citation type="submission" date="2013-11" db="EMBL/GenBank/DDBJ databases">
        <title>Opisthorchis viverrini - life in the bile duct.</title>
        <authorList>
            <person name="Young N.D."/>
            <person name="Nagarajan N."/>
            <person name="Lin S.J."/>
            <person name="Korhonen P.K."/>
            <person name="Jex A.R."/>
            <person name="Hall R.S."/>
            <person name="Safavi-Hemami H."/>
            <person name="Kaewkong W."/>
            <person name="Bertrand D."/>
            <person name="Gao S."/>
            <person name="Seet Q."/>
            <person name="Wongkham S."/>
            <person name="Teh B.T."/>
            <person name="Wongkham C."/>
            <person name="Intapan P.M."/>
            <person name="Maleewong W."/>
            <person name="Yang X."/>
            <person name="Hu M."/>
            <person name="Wang Z."/>
            <person name="Hofmann A."/>
            <person name="Sternberg P.W."/>
            <person name="Tan P."/>
            <person name="Wang J."/>
            <person name="Gasser R.B."/>
        </authorList>
    </citation>
    <scope>NUCLEOTIDE SEQUENCE [LARGE SCALE GENOMIC DNA]</scope>
</reference>
<dbReference type="CTD" id="20318625"/>
<gene>
    <name evidence="2" type="ORF">T265_04443</name>
</gene>
<dbReference type="GeneID" id="20318625"/>
<evidence type="ECO:0000256" key="1">
    <source>
        <dbReference type="SAM" id="MobiDB-lite"/>
    </source>
</evidence>
<evidence type="ECO:0000313" key="3">
    <source>
        <dbReference type="Proteomes" id="UP000054324"/>
    </source>
</evidence>
<evidence type="ECO:0000313" key="2">
    <source>
        <dbReference type="EMBL" id="KER28749.1"/>
    </source>
</evidence>
<dbReference type="KEGG" id="ovi:T265_04443"/>
<keyword evidence="3" id="KW-1185">Reference proteome</keyword>